<protein>
    <recommendedName>
        <fullName evidence="4">MORN repeat protein</fullName>
    </recommendedName>
</protein>
<evidence type="ECO:0000313" key="3">
    <source>
        <dbReference type="Proteomes" id="UP000229433"/>
    </source>
</evidence>
<name>A0A2G1VTQ6_9FLAO</name>
<gene>
    <name evidence="2" type="ORF">CJ305_04180</name>
</gene>
<dbReference type="EMBL" id="NQXA01000002">
    <property type="protein sequence ID" value="PHQ30168.1"/>
    <property type="molecule type" value="Genomic_DNA"/>
</dbReference>
<dbReference type="RefSeq" id="WP_099645003.1">
    <property type="nucleotide sequence ID" value="NZ_KZ319288.1"/>
</dbReference>
<accession>A0A2G1VTQ6</accession>
<organism evidence="2 3">
    <name type="scientific">Leeuwenhoekiella nanhaiensis</name>
    <dbReference type="NCBI Taxonomy" id="1655491"/>
    <lineage>
        <taxon>Bacteria</taxon>
        <taxon>Pseudomonadati</taxon>
        <taxon>Bacteroidota</taxon>
        <taxon>Flavobacteriia</taxon>
        <taxon>Flavobacteriales</taxon>
        <taxon>Flavobacteriaceae</taxon>
        <taxon>Leeuwenhoekiella</taxon>
    </lineage>
</organism>
<comment type="caution">
    <text evidence="2">The sequence shown here is derived from an EMBL/GenBank/DDBJ whole genome shotgun (WGS) entry which is preliminary data.</text>
</comment>
<dbReference type="Proteomes" id="UP000229433">
    <property type="component" value="Unassembled WGS sequence"/>
</dbReference>
<dbReference type="OrthoDB" id="977972at2"/>
<keyword evidence="3" id="KW-1185">Reference proteome</keyword>
<dbReference type="AlphaFoldDB" id="A0A2G1VTQ6"/>
<keyword evidence="1" id="KW-0732">Signal</keyword>
<reference evidence="2 3" key="1">
    <citation type="submission" date="2017-08" db="EMBL/GenBank/DDBJ databases">
        <title>The whole genome shortgun sequences of strain Leeuwenhoekiella nanhaiensis G18 from the South China Sea.</title>
        <authorList>
            <person name="Liu Q."/>
        </authorList>
    </citation>
    <scope>NUCLEOTIDE SEQUENCE [LARGE SCALE GENOMIC DNA]</scope>
    <source>
        <strain evidence="2 3">G18</strain>
    </source>
</reference>
<evidence type="ECO:0000313" key="2">
    <source>
        <dbReference type="EMBL" id="PHQ30168.1"/>
    </source>
</evidence>
<evidence type="ECO:0008006" key="4">
    <source>
        <dbReference type="Google" id="ProtNLM"/>
    </source>
</evidence>
<sequence length="248" mass="27838">MKTLLFSSLLLFGALSFAQTNPCSKGDCQNGYGFYYNKETGDVYHGFYKNGAYNGVGYTQNAKNDYYWSQFKDGKANGFTVYDEGQGRTWGIFVNGVKTGDHVREIRKQGGIQRELITYENGTETSRKMYIPAEITEATCISGDCTNGYGIYYQNRTLISGKFEDGSFKAGEMVHIDTNTSDFFMPPVEESFQTPYFKYSITGTDNGTNEAAYMSIGAKANGEYVLLNLKQNLFAAALFKDNQMIERF</sequence>
<dbReference type="SUPFAM" id="SSF82185">
    <property type="entry name" value="Histone H3 K4-specific methyltransferase SET7/9 N-terminal domain"/>
    <property type="match status" value="1"/>
</dbReference>
<feature type="signal peptide" evidence="1">
    <location>
        <begin position="1"/>
        <end position="18"/>
    </location>
</feature>
<evidence type="ECO:0000256" key="1">
    <source>
        <dbReference type="SAM" id="SignalP"/>
    </source>
</evidence>
<proteinExistence type="predicted"/>
<feature type="chain" id="PRO_5013760361" description="MORN repeat protein" evidence="1">
    <location>
        <begin position="19"/>
        <end position="248"/>
    </location>
</feature>